<evidence type="ECO:0000256" key="1">
    <source>
        <dbReference type="ARBA" id="ARBA00022737"/>
    </source>
</evidence>
<evidence type="ECO:0000259" key="2">
    <source>
        <dbReference type="Pfam" id="PF24883"/>
    </source>
</evidence>
<dbReference type="PANTHER" id="PTHR10039:SF17">
    <property type="entry name" value="FUNGAL STAND N-TERMINAL GOODBYE DOMAIN-CONTAINING PROTEIN-RELATED"/>
    <property type="match status" value="1"/>
</dbReference>
<dbReference type="Proteomes" id="UP000807342">
    <property type="component" value="Unassembled WGS sequence"/>
</dbReference>
<keyword evidence="4" id="KW-1185">Reference proteome</keyword>
<comment type="caution">
    <text evidence="3">The sequence shown here is derived from an EMBL/GenBank/DDBJ whole genome shotgun (WGS) entry which is preliminary data.</text>
</comment>
<reference evidence="3" key="1">
    <citation type="submission" date="2020-11" db="EMBL/GenBank/DDBJ databases">
        <authorList>
            <consortium name="DOE Joint Genome Institute"/>
            <person name="Ahrendt S."/>
            <person name="Riley R."/>
            <person name="Andreopoulos W."/>
            <person name="Labutti K."/>
            <person name="Pangilinan J."/>
            <person name="Ruiz-Duenas F.J."/>
            <person name="Barrasa J.M."/>
            <person name="Sanchez-Garcia M."/>
            <person name="Camarero S."/>
            <person name="Miyauchi S."/>
            <person name="Serrano A."/>
            <person name="Linde D."/>
            <person name="Babiker R."/>
            <person name="Drula E."/>
            <person name="Ayuso-Fernandez I."/>
            <person name="Pacheco R."/>
            <person name="Padilla G."/>
            <person name="Ferreira P."/>
            <person name="Barriuso J."/>
            <person name="Kellner H."/>
            <person name="Castanera R."/>
            <person name="Alfaro M."/>
            <person name="Ramirez L."/>
            <person name="Pisabarro A.G."/>
            <person name="Kuo A."/>
            <person name="Tritt A."/>
            <person name="Lipzen A."/>
            <person name="He G."/>
            <person name="Yan M."/>
            <person name="Ng V."/>
            <person name="Cullen D."/>
            <person name="Martin F."/>
            <person name="Rosso M.-N."/>
            <person name="Henrissat B."/>
            <person name="Hibbett D."/>
            <person name="Martinez A.T."/>
            <person name="Grigoriev I.V."/>
        </authorList>
    </citation>
    <scope>NUCLEOTIDE SEQUENCE</scope>
    <source>
        <strain evidence="3">MF-IS2</strain>
    </source>
</reference>
<gene>
    <name evidence="3" type="ORF">P691DRAFT_671585</name>
</gene>
<dbReference type="Gene3D" id="3.40.50.300">
    <property type="entry name" value="P-loop containing nucleotide triphosphate hydrolases"/>
    <property type="match status" value="1"/>
</dbReference>
<feature type="domain" description="Nephrocystin 3-like N-terminal" evidence="2">
    <location>
        <begin position="15"/>
        <end position="176"/>
    </location>
</feature>
<dbReference type="EMBL" id="MU151201">
    <property type="protein sequence ID" value="KAF9447409.1"/>
    <property type="molecule type" value="Genomic_DNA"/>
</dbReference>
<dbReference type="InterPro" id="IPR056884">
    <property type="entry name" value="NPHP3-like_N"/>
</dbReference>
<dbReference type="AlphaFoldDB" id="A0A9P5XAD5"/>
<dbReference type="InterPro" id="IPR027417">
    <property type="entry name" value="P-loop_NTPase"/>
</dbReference>
<evidence type="ECO:0000313" key="4">
    <source>
        <dbReference type="Proteomes" id="UP000807342"/>
    </source>
</evidence>
<name>A0A9P5XAD5_9AGAR</name>
<keyword evidence="1" id="KW-0677">Repeat</keyword>
<dbReference type="PANTHER" id="PTHR10039">
    <property type="entry name" value="AMELOGENIN"/>
    <property type="match status" value="1"/>
</dbReference>
<proteinExistence type="predicted"/>
<evidence type="ECO:0000313" key="3">
    <source>
        <dbReference type="EMBL" id="KAF9447409.1"/>
    </source>
</evidence>
<feature type="non-terminal residue" evidence="3">
    <location>
        <position position="1"/>
    </location>
</feature>
<dbReference type="Pfam" id="PF24883">
    <property type="entry name" value="NPHP3_N"/>
    <property type="match status" value="1"/>
</dbReference>
<dbReference type="OrthoDB" id="2848161at2759"/>
<accession>A0A9P5XAD5</accession>
<organism evidence="3 4">
    <name type="scientific">Macrolepiota fuliginosa MF-IS2</name>
    <dbReference type="NCBI Taxonomy" id="1400762"/>
    <lineage>
        <taxon>Eukaryota</taxon>
        <taxon>Fungi</taxon>
        <taxon>Dikarya</taxon>
        <taxon>Basidiomycota</taxon>
        <taxon>Agaricomycotina</taxon>
        <taxon>Agaricomycetes</taxon>
        <taxon>Agaricomycetidae</taxon>
        <taxon>Agaricales</taxon>
        <taxon>Agaricineae</taxon>
        <taxon>Agaricaceae</taxon>
        <taxon>Macrolepiota</taxon>
    </lineage>
</organism>
<protein>
    <recommendedName>
        <fullName evidence="2">Nephrocystin 3-like N-terminal domain-containing protein</fullName>
    </recommendedName>
</protein>
<dbReference type="SUPFAM" id="SSF52540">
    <property type="entry name" value="P-loop containing nucleoside triphosphate hydrolases"/>
    <property type="match status" value="1"/>
</dbReference>
<sequence length="430" mass="49390">PQLSCYPGTRLKLTTEIQTWFFDHDRQWEFLWLNGPAGVGKSAVAQTVAEYALENDMLGAVYFFSRPNQRNKYIQVFITLAYQLSIRFPGYRDFVGAKLATEPDLLTKTPRIQFRKLIVEPLLLLSHERKRVIVLDELDECDEEDNQHNQLEIIELINHLLRSNISLPVIWVICSRPESYLKRIFARPDYAIQCWREFLPIDSEESRRDTEVFIRGRLKEIHERYGECVDEGADGSWPPETAIQQIVEKTSGLFVLADTFLRYIEDSETRDPDQRLGEVLAILDHSRITGSRNPMHDLDLFYSRTLSSIPDDHWLITRQILVASTFHTKRDQLAVQPLCNLLGITRAKFYAAMRRLHSVTHVPEPSDAAKTPLHFFHATFLDYLTNPNRAGRFFIGRIVTDGGSTIAAGVQSPVLSGLRCLESTMGLSRI</sequence>